<gene>
    <name evidence="1" type="ORF">N335_12751</name>
</gene>
<dbReference type="PhylomeDB" id="A0A091TDS2"/>
<feature type="non-terminal residue" evidence="1">
    <location>
        <position position="44"/>
    </location>
</feature>
<protein>
    <submittedName>
        <fullName evidence="1">Uncharacterized protein</fullName>
    </submittedName>
</protein>
<proteinExistence type="predicted"/>
<evidence type="ECO:0000313" key="2">
    <source>
        <dbReference type="Proteomes" id="UP000053638"/>
    </source>
</evidence>
<dbReference type="Proteomes" id="UP000053638">
    <property type="component" value="Unassembled WGS sequence"/>
</dbReference>
<organism evidence="1 2">
    <name type="scientific">Phaethon lepturus</name>
    <name type="common">White-tailed tropicbird</name>
    <dbReference type="NCBI Taxonomy" id="97097"/>
    <lineage>
        <taxon>Eukaryota</taxon>
        <taxon>Metazoa</taxon>
        <taxon>Chordata</taxon>
        <taxon>Craniata</taxon>
        <taxon>Vertebrata</taxon>
        <taxon>Euteleostomi</taxon>
        <taxon>Archelosauria</taxon>
        <taxon>Archosauria</taxon>
        <taxon>Dinosauria</taxon>
        <taxon>Saurischia</taxon>
        <taxon>Theropoda</taxon>
        <taxon>Coelurosauria</taxon>
        <taxon>Aves</taxon>
        <taxon>Neognathae</taxon>
        <taxon>Neoaves</taxon>
        <taxon>Phaethontimorphae</taxon>
        <taxon>Phaethontiformes</taxon>
        <taxon>Phaethontidae</taxon>
        <taxon>Phaethon</taxon>
    </lineage>
</organism>
<name>A0A091TDS2_PHALP</name>
<keyword evidence="2" id="KW-1185">Reference proteome</keyword>
<evidence type="ECO:0000313" key="1">
    <source>
        <dbReference type="EMBL" id="KFQ72466.1"/>
    </source>
</evidence>
<reference evidence="1 2" key="1">
    <citation type="submission" date="2014-04" db="EMBL/GenBank/DDBJ databases">
        <title>Genome evolution of avian class.</title>
        <authorList>
            <person name="Zhang G."/>
            <person name="Li C."/>
        </authorList>
    </citation>
    <scope>NUCLEOTIDE SEQUENCE [LARGE SCALE GENOMIC DNA]</scope>
    <source>
        <strain evidence="1">BGI_N335</strain>
    </source>
</reference>
<accession>A0A091TDS2</accession>
<dbReference type="EMBL" id="KK448917">
    <property type="protein sequence ID" value="KFQ72466.1"/>
    <property type="molecule type" value="Genomic_DNA"/>
</dbReference>
<dbReference type="AlphaFoldDB" id="A0A091TDS2"/>
<sequence length="44" mass="5357">NGMKVHQEKFRLNIWKRYFTERVAGHWKRLPREVVTGPSLSEFK</sequence>
<feature type="non-terminal residue" evidence="1">
    <location>
        <position position="1"/>
    </location>
</feature>